<evidence type="ECO:0000259" key="2">
    <source>
        <dbReference type="Pfam" id="PF01569"/>
    </source>
</evidence>
<dbReference type="HOGENOM" id="CLU_093776_1_1_10"/>
<evidence type="ECO:0000313" key="3">
    <source>
        <dbReference type="EMBL" id="KKB56046.1"/>
    </source>
</evidence>
<dbReference type="InterPro" id="IPR036938">
    <property type="entry name" value="PAP2/HPO_sf"/>
</dbReference>
<proteinExistence type="predicted"/>
<keyword evidence="1" id="KW-0472">Membrane</keyword>
<feature type="transmembrane region" description="Helical" evidence="1">
    <location>
        <begin position="154"/>
        <end position="174"/>
    </location>
</feature>
<protein>
    <recommendedName>
        <fullName evidence="2">Phosphatidic acid phosphatase type 2/haloperoxidase domain-containing protein</fullName>
    </recommendedName>
</protein>
<dbReference type="STRING" id="927665.HMPREF1535_02019"/>
<dbReference type="EMBL" id="AQHV01000011">
    <property type="protein sequence ID" value="KKB56046.1"/>
    <property type="molecule type" value="Genomic_DNA"/>
</dbReference>
<organism evidence="3 4">
    <name type="scientific">Parabacteroides goldsteinii DSM 19448 = WAL 12034</name>
    <dbReference type="NCBI Taxonomy" id="927665"/>
    <lineage>
        <taxon>Bacteria</taxon>
        <taxon>Pseudomonadati</taxon>
        <taxon>Bacteroidota</taxon>
        <taxon>Bacteroidia</taxon>
        <taxon>Bacteroidales</taxon>
        <taxon>Tannerellaceae</taxon>
        <taxon>Parabacteroides</taxon>
    </lineage>
</organism>
<dbReference type="Proteomes" id="UP000033047">
    <property type="component" value="Unassembled WGS sequence"/>
</dbReference>
<dbReference type="SUPFAM" id="SSF48317">
    <property type="entry name" value="Acid phosphatase/Vanadium-dependent haloperoxidase"/>
    <property type="match status" value="1"/>
</dbReference>
<keyword evidence="1" id="KW-1133">Transmembrane helix</keyword>
<dbReference type="GeneID" id="69983291"/>
<name>A0A0F5JDZ3_9BACT</name>
<feature type="transmembrane region" description="Helical" evidence="1">
    <location>
        <begin position="103"/>
        <end position="125"/>
    </location>
</feature>
<dbReference type="PATRIC" id="fig|927665.4.peg.2072"/>
<dbReference type="InterPro" id="IPR000326">
    <property type="entry name" value="PAP2/HPO"/>
</dbReference>
<evidence type="ECO:0000313" key="4">
    <source>
        <dbReference type="Proteomes" id="UP000033047"/>
    </source>
</evidence>
<gene>
    <name evidence="3" type="ORF">HMPREF1535_02019</name>
</gene>
<dbReference type="Gene3D" id="1.20.144.10">
    <property type="entry name" value="Phosphatidic acid phosphatase type 2/haloperoxidase"/>
    <property type="match status" value="1"/>
</dbReference>
<feature type="transmembrane region" description="Helical" evidence="1">
    <location>
        <begin position="181"/>
        <end position="204"/>
    </location>
</feature>
<feature type="transmembrane region" description="Helical" evidence="1">
    <location>
        <begin position="40"/>
        <end position="60"/>
    </location>
</feature>
<keyword evidence="1" id="KW-0812">Transmembrane</keyword>
<dbReference type="AlphaFoldDB" id="A0A0F5JDZ3"/>
<dbReference type="RefSeq" id="WP_009860131.1">
    <property type="nucleotide sequence ID" value="NZ_KQ033912.1"/>
</dbReference>
<comment type="caution">
    <text evidence="3">The sequence shown here is derived from an EMBL/GenBank/DDBJ whole genome shotgun (WGS) entry which is preliminary data.</text>
</comment>
<feature type="transmembrane region" description="Helical" evidence="1">
    <location>
        <begin position="12"/>
        <end position="34"/>
    </location>
</feature>
<accession>A0A0F5JDZ3</accession>
<feature type="transmembrane region" description="Helical" evidence="1">
    <location>
        <begin position="132"/>
        <end position="148"/>
    </location>
</feature>
<feature type="domain" description="Phosphatidic acid phosphatase type 2/haloperoxidase" evidence="2">
    <location>
        <begin position="109"/>
        <end position="198"/>
    </location>
</feature>
<sequence>MRLFSNIISGMFHPLLMITYGVILALSFTYLAIYPPTMKLFLVGGAFLSTAVVPGIFIFLMVKNGAAGDLELTDRKERVVPYLIIITSIMVCIFYMYKMMIPFWFLSLLMGACVALLFSLCINFFWKISAHALGIGGLLGGIMGVARIHLINPYWGFIIILLAAGLVGTSRIFLKRHTPMQVYAGFCLGFICTFVASLLSYIYLFI</sequence>
<dbReference type="Pfam" id="PF01569">
    <property type="entry name" value="PAP2"/>
    <property type="match status" value="1"/>
</dbReference>
<reference evidence="3 4" key="1">
    <citation type="submission" date="2013-04" db="EMBL/GenBank/DDBJ databases">
        <title>The Genome Sequence of Parabacteroides goldsteinii DSM 19448.</title>
        <authorList>
            <consortium name="The Broad Institute Genomics Platform"/>
            <person name="Earl A."/>
            <person name="Ward D."/>
            <person name="Feldgarden M."/>
            <person name="Gevers D."/>
            <person name="Martens E."/>
            <person name="Sakamoto M."/>
            <person name="Benno Y."/>
            <person name="Song Y."/>
            <person name="Liu C."/>
            <person name="Lee J."/>
            <person name="Bolanos M."/>
            <person name="Vaisanen M.L."/>
            <person name="Finegold S.M."/>
            <person name="Walker B."/>
            <person name="Young S."/>
            <person name="Zeng Q."/>
            <person name="Gargeya S."/>
            <person name="Fitzgerald M."/>
            <person name="Haas B."/>
            <person name="Abouelleil A."/>
            <person name="Allen A.W."/>
            <person name="Alvarado L."/>
            <person name="Arachchi H.M."/>
            <person name="Berlin A.M."/>
            <person name="Chapman S.B."/>
            <person name="Gainer-Dewar J."/>
            <person name="Goldberg J."/>
            <person name="Griggs A."/>
            <person name="Gujja S."/>
            <person name="Hansen M."/>
            <person name="Howarth C."/>
            <person name="Imamovic A."/>
            <person name="Ireland A."/>
            <person name="Larimer J."/>
            <person name="McCowan C."/>
            <person name="Murphy C."/>
            <person name="Pearson M."/>
            <person name="Poon T.W."/>
            <person name="Priest M."/>
            <person name="Roberts A."/>
            <person name="Saif S."/>
            <person name="Shea T."/>
            <person name="Sisk P."/>
            <person name="Sykes S."/>
            <person name="Wortman J."/>
            <person name="Nusbaum C."/>
            <person name="Birren B."/>
        </authorList>
    </citation>
    <scope>NUCLEOTIDE SEQUENCE [LARGE SCALE GENOMIC DNA]</scope>
    <source>
        <strain evidence="3 4">DSM 19448</strain>
    </source>
</reference>
<evidence type="ECO:0000256" key="1">
    <source>
        <dbReference type="SAM" id="Phobius"/>
    </source>
</evidence>
<feature type="transmembrane region" description="Helical" evidence="1">
    <location>
        <begin position="80"/>
        <end position="97"/>
    </location>
</feature>